<dbReference type="RefSeq" id="WP_072830205.1">
    <property type="nucleotide sequence ID" value="NZ_FQXP01000003.1"/>
</dbReference>
<keyword evidence="12" id="KW-0175">Coiled coil</keyword>
<dbReference type="CDD" id="cd12822">
    <property type="entry name" value="TmCorA-like"/>
    <property type="match status" value="1"/>
</dbReference>
<evidence type="ECO:0000256" key="1">
    <source>
        <dbReference type="ARBA" id="ARBA00004651"/>
    </source>
</evidence>
<dbReference type="InterPro" id="IPR002523">
    <property type="entry name" value="MgTranspt_CorA/ZnTranspt_ZntB"/>
</dbReference>
<dbReference type="Gene3D" id="1.20.58.340">
    <property type="entry name" value="Magnesium transport protein CorA, transmembrane region"/>
    <property type="match status" value="2"/>
</dbReference>
<evidence type="ECO:0000256" key="3">
    <source>
        <dbReference type="ARBA" id="ARBA00022448"/>
    </source>
</evidence>
<keyword evidence="3" id="KW-0813">Transport</keyword>
<dbReference type="PANTHER" id="PTHR46494:SF1">
    <property type="entry name" value="CORA FAMILY METAL ION TRANSPORTER (EUROFUNG)"/>
    <property type="match status" value="1"/>
</dbReference>
<feature type="transmembrane region" description="Helical" evidence="13">
    <location>
        <begin position="254"/>
        <end position="275"/>
    </location>
</feature>
<evidence type="ECO:0000256" key="8">
    <source>
        <dbReference type="ARBA" id="ARBA00023065"/>
    </source>
</evidence>
<dbReference type="InterPro" id="IPR045861">
    <property type="entry name" value="CorA_cytoplasmic_dom"/>
</dbReference>
<dbReference type="Pfam" id="PF01544">
    <property type="entry name" value="CorA"/>
    <property type="match status" value="1"/>
</dbReference>
<comment type="catalytic activity">
    <reaction evidence="10">
        <text>Mg(2+)(in) = Mg(2+)(out)</text>
        <dbReference type="Rhea" id="RHEA:29827"/>
        <dbReference type="ChEBI" id="CHEBI:18420"/>
    </reaction>
</comment>
<evidence type="ECO:0000256" key="7">
    <source>
        <dbReference type="ARBA" id="ARBA00022989"/>
    </source>
</evidence>
<dbReference type="PANTHER" id="PTHR46494">
    <property type="entry name" value="CORA FAMILY METAL ION TRANSPORTER (EUROFUNG)"/>
    <property type="match status" value="1"/>
</dbReference>
<proteinExistence type="inferred from homology"/>
<comment type="function">
    <text evidence="11">Mediates influx of magnesium ions. Alternates between open and closed states. Activated by low cytoplasmic Mg(2+) levels. Inactive when cytoplasmic Mg(2+) levels are high.</text>
</comment>
<dbReference type="Proteomes" id="UP000184526">
    <property type="component" value="Unassembled WGS sequence"/>
</dbReference>
<accession>A0A1M5TYJ4</accession>
<evidence type="ECO:0000313" key="15">
    <source>
        <dbReference type="Proteomes" id="UP000184526"/>
    </source>
</evidence>
<dbReference type="Gene3D" id="3.30.460.20">
    <property type="entry name" value="CorA soluble domain-like"/>
    <property type="match status" value="1"/>
</dbReference>
<dbReference type="EMBL" id="FQXP01000003">
    <property type="protein sequence ID" value="SHH55680.1"/>
    <property type="molecule type" value="Genomic_DNA"/>
</dbReference>
<feature type="coiled-coil region" evidence="12">
    <location>
        <begin position="219"/>
        <end position="250"/>
    </location>
</feature>
<keyword evidence="6" id="KW-0460">Magnesium</keyword>
<organism evidence="14 15">
    <name type="scientific">Clostridium collagenovorans DSM 3089</name>
    <dbReference type="NCBI Taxonomy" id="1121306"/>
    <lineage>
        <taxon>Bacteria</taxon>
        <taxon>Bacillati</taxon>
        <taxon>Bacillota</taxon>
        <taxon>Clostridia</taxon>
        <taxon>Eubacteriales</taxon>
        <taxon>Clostridiaceae</taxon>
        <taxon>Clostridium</taxon>
    </lineage>
</organism>
<keyword evidence="8" id="KW-0406">Ion transport</keyword>
<evidence type="ECO:0000256" key="2">
    <source>
        <dbReference type="ARBA" id="ARBA00009765"/>
    </source>
</evidence>
<dbReference type="GO" id="GO:0000287">
    <property type="term" value="F:magnesium ion binding"/>
    <property type="evidence" value="ECO:0007669"/>
    <property type="project" value="TreeGrafter"/>
</dbReference>
<dbReference type="STRING" id="1121306.SAMN02745196_00768"/>
<evidence type="ECO:0000256" key="9">
    <source>
        <dbReference type="ARBA" id="ARBA00023136"/>
    </source>
</evidence>
<dbReference type="SUPFAM" id="SSF143865">
    <property type="entry name" value="CorA soluble domain-like"/>
    <property type="match status" value="1"/>
</dbReference>
<protein>
    <submittedName>
        <fullName evidence="14">Magnesium transporter</fullName>
    </submittedName>
</protein>
<keyword evidence="15" id="KW-1185">Reference proteome</keyword>
<evidence type="ECO:0000256" key="10">
    <source>
        <dbReference type="ARBA" id="ARBA00034269"/>
    </source>
</evidence>
<keyword evidence="4" id="KW-1003">Cell membrane</keyword>
<dbReference type="FunFam" id="1.20.58.340:FF:000004">
    <property type="entry name" value="Magnesium transport protein CorA"/>
    <property type="match status" value="1"/>
</dbReference>
<reference evidence="14 15" key="1">
    <citation type="submission" date="2016-11" db="EMBL/GenBank/DDBJ databases">
        <authorList>
            <person name="Jaros S."/>
            <person name="Januszkiewicz K."/>
            <person name="Wedrychowicz H."/>
        </authorList>
    </citation>
    <scope>NUCLEOTIDE SEQUENCE [LARGE SCALE GENOMIC DNA]</scope>
    <source>
        <strain evidence="14 15">DSM 3089</strain>
    </source>
</reference>
<keyword evidence="7 13" id="KW-1133">Transmembrane helix</keyword>
<feature type="transmembrane region" description="Helical" evidence="13">
    <location>
        <begin position="287"/>
        <end position="306"/>
    </location>
</feature>
<evidence type="ECO:0000256" key="4">
    <source>
        <dbReference type="ARBA" id="ARBA00022475"/>
    </source>
</evidence>
<dbReference type="GO" id="GO:0005886">
    <property type="term" value="C:plasma membrane"/>
    <property type="evidence" value="ECO:0007669"/>
    <property type="project" value="UniProtKB-SubCell"/>
</dbReference>
<keyword evidence="9 13" id="KW-0472">Membrane</keyword>
<dbReference type="InterPro" id="IPR045863">
    <property type="entry name" value="CorA_TM1_TM2"/>
</dbReference>
<evidence type="ECO:0000313" key="14">
    <source>
        <dbReference type="EMBL" id="SHH55680.1"/>
    </source>
</evidence>
<dbReference type="GO" id="GO:0050897">
    <property type="term" value="F:cobalt ion binding"/>
    <property type="evidence" value="ECO:0007669"/>
    <property type="project" value="TreeGrafter"/>
</dbReference>
<comment type="similarity">
    <text evidence="2">Belongs to the CorA metal ion transporter (MIT) (TC 1.A.35) family.</text>
</comment>
<evidence type="ECO:0000256" key="11">
    <source>
        <dbReference type="ARBA" id="ARBA00045497"/>
    </source>
</evidence>
<evidence type="ECO:0000256" key="5">
    <source>
        <dbReference type="ARBA" id="ARBA00022692"/>
    </source>
</evidence>
<dbReference type="GO" id="GO:0015087">
    <property type="term" value="F:cobalt ion transmembrane transporter activity"/>
    <property type="evidence" value="ECO:0007669"/>
    <property type="project" value="TreeGrafter"/>
</dbReference>
<comment type="subcellular location">
    <subcellularLocation>
        <location evidence="1">Cell membrane</location>
        <topology evidence="1">Multi-pass membrane protein</topology>
    </subcellularLocation>
</comment>
<dbReference type="SUPFAM" id="SSF144083">
    <property type="entry name" value="Magnesium transport protein CorA, transmembrane region"/>
    <property type="match status" value="1"/>
</dbReference>
<gene>
    <name evidence="14" type="ORF">SAMN02745196_00768</name>
</gene>
<keyword evidence="5 13" id="KW-0812">Transmembrane</keyword>
<evidence type="ECO:0000256" key="6">
    <source>
        <dbReference type="ARBA" id="ARBA00022842"/>
    </source>
</evidence>
<sequence length="312" mass="36524">MKVYDIINNFNEAENTWKLGNSDYLLLGNMKELKTLGVILSLDSRNINECEEADFNCKISFFEKYLFTTVNVLKYEEGLIDSEQIKIFLSNDYILAIEEESENLVYNLIEDILRNRNSCILKEKPHCSTILYHIVDKIIIKNYEIISQLEREADKIELDILKNPQHEHLNMLINLRRQVYKLKKFLSPLRYIGDGLISNENEVITKECLGYFSILNKKIEKLMQALEVLVQDLALVREAFEAEMANKTNELMKVFTLIATVFLPLNLITGMHGMNYENIPFSNCPNGFWYMAIIMVCISMILIYIFKKKKWL</sequence>
<name>A0A1M5TYJ4_9CLOT</name>
<dbReference type="GO" id="GO:0015095">
    <property type="term" value="F:magnesium ion transmembrane transporter activity"/>
    <property type="evidence" value="ECO:0007669"/>
    <property type="project" value="TreeGrafter"/>
</dbReference>
<dbReference type="OrthoDB" id="9803416at2"/>
<evidence type="ECO:0000256" key="13">
    <source>
        <dbReference type="SAM" id="Phobius"/>
    </source>
</evidence>
<evidence type="ECO:0000256" key="12">
    <source>
        <dbReference type="SAM" id="Coils"/>
    </source>
</evidence>
<dbReference type="AlphaFoldDB" id="A0A1M5TYJ4"/>